<accession>A0A5N7CTJ1</accession>
<evidence type="ECO:0000259" key="1">
    <source>
        <dbReference type="PROSITE" id="PS50181"/>
    </source>
</evidence>
<dbReference type="SUPFAM" id="SSF51101">
    <property type="entry name" value="Mannose-binding lectins"/>
    <property type="match status" value="1"/>
</dbReference>
<sequence>MFNSSPHCIICGAKITYRDRKVSWKRNFRAIRCDGNSQLDGEPFVTGVGSYVPPEILYNCAAPSSAEQRWDDNFVWTEEDIFPPLIGDTLHPQPGFLLHESCWELLRGMLHPHAVPIQRLYDICLSCPAHTEGWLDWGHNYGGLMDQRPVGGYPWEDVYIAGYIRRFLWDKSSPLTLATSDPLDVLEVQQALVGSQDRRENTTMTSLISSVSITTADCFQKLPQEILEQIQMLLPSRSVADVRLASRSFAALPLTQSFWASRFACHQERGYCFEARDSLYSGAHALRCRDWRAFFEDTAVTPDSSNELKNRKRIWCYLKNIADLVLDQPLVSEGMTRELELWPKEPVPAWRPVGGDFSVRSNGDSPYQMKCRVIYEQNISITSSIRSIGVSFRELSDKKYVSGLRLVLTNNEELRLGYVLPCKEKHVELKSECFDLNGFIAAVSPRGVMALRVVTGQGEISNWVGLSEGLPQTVRLCTKTAIHALKCSFDGFKMVSLAVPTELQPLFPDDTRGEHLPLRTTGLWYPGIPPSSYHLHDDVFTGRNIPLLDYRPLVHVMFGGRRGNLLKYLTRISVTVSNAAIVGIDFFYTDDSPVKRLQACPSTDSRDDSVKIPFLIDGPGGERLTSLQSDGDFLRASAGYGSYRIKITSLKITTNTRPKPFIFQQNAIPALKLPAGGFPPRKSRKPEILPGTTLTGMYFMYDSQFAMSSIGPISEDLSEGNLLRDTSIEEEIRTRISGKQTPGQC</sequence>
<dbReference type="AlphaFoldDB" id="A0A5N7CTJ1"/>
<dbReference type="Pfam" id="PF24539">
    <property type="entry name" value="DUF7600"/>
    <property type="match status" value="1"/>
</dbReference>
<dbReference type="GeneID" id="43675552"/>
<feature type="domain" description="F-box" evidence="1">
    <location>
        <begin position="216"/>
        <end position="262"/>
    </location>
</feature>
<proteinExistence type="predicted"/>
<gene>
    <name evidence="2" type="ORF">BDV37DRAFT_55310</name>
</gene>
<dbReference type="PROSITE" id="PS50181">
    <property type="entry name" value="FBOX"/>
    <property type="match status" value="1"/>
</dbReference>
<dbReference type="InterPro" id="IPR036404">
    <property type="entry name" value="Jacalin-like_lectin_dom_sf"/>
</dbReference>
<keyword evidence="3" id="KW-1185">Reference proteome</keyword>
<protein>
    <recommendedName>
        <fullName evidence="1">F-box domain-containing protein</fullName>
    </recommendedName>
</protein>
<dbReference type="InterPro" id="IPR056021">
    <property type="entry name" value="DUF7600"/>
</dbReference>
<dbReference type="InterPro" id="IPR036047">
    <property type="entry name" value="F-box-like_dom_sf"/>
</dbReference>
<evidence type="ECO:0000313" key="3">
    <source>
        <dbReference type="Proteomes" id="UP000325579"/>
    </source>
</evidence>
<reference evidence="2 3" key="1">
    <citation type="submission" date="2019-04" db="EMBL/GenBank/DDBJ databases">
        <authorList>
            <consortium name="DOE Joint Genome Institute"/>
            <person name="Mondo S."/>
            <person name="Kjaerbolling I."/>
            <person name="Vesth T."/>
            <person name="Frisvad J.C."/>
            <person name="Nybo J.L."/>
            <person name="Theobald S."/>
            <person name="Kildgaard S."/>
            <person name="Isbrandt T."/>
            <person name="Kuo A."/>
            <person name="Sato A."/>
            <person name="Lyhne E.K."/>
            <person name="Kogle M.E."/>
            <person name="Wiebenga A."/>
            <person name="Kun R.S."/>
            <person name="Lubbers R.J."/>
            <person name="Makela M.R."/>
            <person name="Barry K."/>
            <person name="Chovatia M."/>
            <person name="Clum A."/>
            <person name="Daum C."/>
            <person name="Haridas S."/>
            <person name="He G."/>
            <person name="LaButti K."/>
            <person name="Lipzen A."/>
            <person name="Riley R."/>
            <person name="Salamov A."/>
            <person name="Simmons B.A."/>
            <person name="Magnuson J.K."/>
            <person name="Henrissat B."/>
            <person name="Mortensen U.H."/>
            <person name="Larsen T.O."/>
            <person name="Devries R.P."/>
            <person name="Grigoriev I.V."/>
            <person name="Machida M."/>
            <person name="Baker S.E."/>
            <person name="Andersen M.R."/>
            <person name="Cantor M.N."/>
            <person name="Hua S.X."/>
        </authorList>
    </citation>
    <scope>NUCLEOTIDE SEQUENCE [LARGE SCALE GENOMIC DNA]</scope>
    <source>
        <strain evidence="2 3">CBS 119388</strain>
    </source>
</reference>
<dbReference type="InterPro" id="IPR001810">
    <property type="entry name" value="F-box_dom"/>
</dbReference>
<dbReference type="SUPFAM" id="SSF81383">
    <property type="entry name" value="F-box domain"/>
    <property type="match status" value="1"/>
</dbReference>
<dbReference type="Proteomes" id="UP000325579">
    <property type="component" value="Unassembled WGS sequence"/>
</dbReference>
<dbReference type="RefSeq" id="XP_031934845.1">
    <property type="nucleotide sequence ID" value="XM_032090861.1"/>
</dbReference>
<evidence type="ECO:0000313" key="2">
    <source>
        <dbReference type="EMBL" id="KAE8397526.1"/>
    </source>
</evidence>
<dbReference type="EMBL" id="ML736890">
    <property type="protein sequence ID" value="KAE8397526.1"/>
    <property type="molecule type" value="Genomic_DNA"/>
</dbReference>
<name>A0A5N7CTJ1_9EURO</name>
<dbReference type="OrthoDB" id="5273847at2759"/>
<organism evidence="2 3">
    <name type="scientific">Aspergillus pseudonomiae</name>
    <dbReference type="NCBI Taxonomy" id="1506151"/>
    <lineage>
        <taxon>Eukaryota</taxon>
        <taxon>Fungi</taxon>
        <taxon>Dikarya</taxon>
        <taxon>Ascomycota</taxon>
        <taxon>Pezizomycotina</taxon>
        <taxon>Eurotiomycetes</taxon>
        <taxon>Eurotiomycetidae</taxon>
        <taxon>Eurotiales</taxon>
        <taxon>Aspergillaceae</taxon>
        <taxon>Aspergillus</taxon>
        <taxon>Aspergillus subgen. Circumdati</taxon>
    </lineage>
</organism>